<comment type="caution">
    <text evidence="3">The sequence shown here is derived from an EMBL/GenBank/DDBJ whole genome shotgun (WGS) entry which is preliminary data.</text>
</comment>
<dbReference type="SMART" id="SM00760">
    <property type="entry name" value="Bac_DnaA_C"/>
    <property type="match status" value="1"/>
</dbReference>
<dbReference type="Proteomes" id="UP001501352">
    <property type="component" value="Unassembled WGS sequence"/>
</dbReference>
<evidence type="ECO:0000259" key="2">
    <source>
        <dbReference type="SMART" id="SM00760"/>
    </source>
</evidence>
<dbReference type="SUPFAM" id="SSF48295">
    <property type="entry name" value="TrpR-like"/>
    <property type="match status" value="1"/>
</dbReference>
<evidence type="ECO:0000256" key="1">
    <source>
        <dbReference type="SAM" id="Phobius"/>
    </source>
</evidence>
<accession>A0ABN1GFW9</accession>
<keyword evidence="1" id="KW-1133">Transmembrane helix</keyword>
<dbReference type="InterPro" id="IPR013159">
    <property type="entry name" value="DnaA_C"/>
</dbReference>
<dbReference type="EMBL" id="BAAAGA010000001">
    <property type="protein sequence ID" value="GAA0610711.1"/>
    <property type="molecule type" value="Genomic_DNA"/>
</dbReference>
<gene>
    <name evidence="3" type="ORF">GCM10009422_01920</name>
</gene>
<feature type="domain" description="Chromosomal replication initiator DnaA C-terminal" evidence="2">
    <location>
        <begin position="16"/>
        <end position="85"/>
    </location>
</feature>
<reference evidence="3 4" key="1">
    <citation type="journal article" date="2019" name="Int. J. Syst. Evol. Microbiol.">
        <title>The Global Catalogue of Microorganisms (GCM) 10K type strain sequencing project: providing services to taxonomists for standard genome sequencing and annotation.</title>
        <authorList>
            <consortium name="The Broad Institute Genomics Platform"/>
            <consortium name="The Broad Institute Genome Sequencing Center for Infectious Disease"/>
            <person name="Wu L."/>
            <person name="Ma J."/>
        </authorList>
    </citation>
    <scope>NUCLEOTIDE SEQUENCE [LARGE SCALE GENOMIC DNA]</scope>
    <source>
        <strain evidence="3 4">JCM 12928</strain>
    </source>
</reference>
<name>A0ABN1GFW9_9CAUL</name>
<keyword evidence="1" id="KW-0472">Membrane</keyword>
<evidence type="ECO:0000313" key="3">
    <source>
        <dbReference type="EMBL" id="GAA0610711.1"/>
    </source>
</evidence>
<keyword evidence="1" id="KW-0812">Transmembrane</keyword>
<feature type="transmembrane region" description="Helical" evidence="1">
    <location>
        <begin position="15"/>
        <end position="32"/>
    </location>
</feature>
<organism evidence="3 4">
    <name type="scientific">Brevundimonas kwangchunensis</name>
    <dbReference type="NCBI Taxonomy" id="322163"/>
    <lineage>
        <taxon>Bacteria</taxon>
        <taxon>Pseudomonadati</taxon>
        <taxon>Pseudomonadota</taxon>
        <taxon>Alphaproteobacteria</taxon>
        <taxon>Caulobacterales</taxon>
        <taxon>Caulobacteraceae</taxon>
        <taxon>Brevundimonas</taxon>
    </lineage>
</organism>
<protein>
    <recommendedName>
        <fullName evidence="2">Chromosomal replication initiator DnaA C-terminal domain-containing protein</fullName>
    </recommendedName>
</protein>
<dbReference type="InterPro" id="IPR010921">
    <property type="entry name" value="Trp_repressor/repl_initiator"/>
</dbReference>
<sequence length="118" mass="13412">MDENYRAPAHNRDRILAGLALQIIATVTGISVERMTARARLHGPECKARWMAMYLAHVTYGWPVERVSLAFGFNRSTAAKACRWGEDERDLPLIDILMDLLERFVRDVLDVRAGELKA</sequence>
<dbReference type="Gene3D" id="1.10.1750.10">
    <property type="match status" value="1"/>
</dbReference>
<dbReference type="RefSeq" id="WP_343788981.1">
    <property type="nucleotide sequence ID" value="NZ_BAAAGA010000001.1"/>
</dbReference>
<keyword evidence="4" id="KW-1185">Reference proteome</keyword>
<evidence type="ECO:0000313" key="4">
    <source>
        <dbReference type="Proteomes" id="UP001501352"/>
    </source>
</evidence>
<proteinExistence type="predicted"/>